<protein>
    <recommendedName>
        <fullName evidence="4">PiggyBac transposable element-derived protein domain-containing protein</fullName>
    </recommendedName>
</protein>
<evidence type="ECO:0000313" key="3">
    <source>
        <dbReference type="Proteomes" id="UP000225706"/>
    </source>
</evidence>
<organism evidence="2 3">
    <name type="scientific">Stylophora pistillata</name>
    <name type="common">Smooth cauliflower coral</name>
    <dbReference type="NCBI Taxonomy" id="50429"/>
    <lineage>
        <taxon>Eukaryota</taxon>
        <taxon>Metazoa</taxon>
        <taxon>Cnidaria</taxon>
        <taxon>Anthozoa</taxon>
        <taxon>Hexacorallia</taxon>
        <taxon>Scleractinia</taxon>
        <taxon>Astrocoeniina</taxon>
        <taxon>Pocilloporidae</taxon>
        <taxon>Stylophora</taxon>
    </lineage>
</organism>
<proteinExistence type="predicted"/>
<dbReference type="EMBL" id="LSMT01000157">
    <property type="protein sequence ID" value="PFX25197.1"/>
    <property type="molecule type" value="Genomic_DNA"/>
</dbReference>
<comment type="caution">
    <text evidence="2">The sequence shown here is derived from an EMBL/GenBank/DDBJ whole genome shotgun (WGS) entry which is preliminary data.</text>
</comment>
<keyword evidence="3" id="KW-1185">Reference proteome</keyword>
<feature type="chain" id="PRO_5012902743" description="PiggyBac transposable element-derived protein domain-containing protein" evidence="1">
    <location>
        <begin position="27"/>
        <end position="214"/>
    </location>
</feature>
<dbReference type="Proteomes" id="UP000225706">
    <property type="component" value="Unassembled WGS sequence"/>
</dbReference>
<feature type="signal peptide" evidence="1">
    <location>
        <begin position="1"/>
        <end position="26"/>
    </location>
</feature>
<gene>
    <name evidence="2" type="ORF">AWC38_SpisGene10203</name>
</gene>
<keyword evidence="1" id="KW-0732">Signal</keyword>
<dbReference type="AlphaFoldDB" id="A0A2B4S9C9"/>
<evidence type="ECO:0000256" key="1">
    <source>
        <dbReference type="SAM" id="SignalP"/>
    </source>
</evidence>
<accession>A0A2B4S9C9</accession>
<sequence>MCVLERISQLIVLTTILIFVLHTGQGEKDRQMSFLTCLKRLYQRQVHKSQRKRKAPKQRPYEAVTNKARKQLKDQMPDVLPENDSSLYDFEDVEPPTRDQSTQTLSNAELKSKIETLITTNELKTSNVVFKPISMTSMPYECVIQDSQNMKHLTGITSRQFKVLFNFLNDVCPLDKIRYWSQNRKQTKSHKLSSKWSSEEKVYICLLRLKRFYY</sequence>
<reference evidence="3" key="1">
    <citation type="journal article" date="2017" name="bioRxiv">
        <title>Comparative analysis of the genomes of Stylophora pistillata and Acropora digitifera provides evidence for extensive differences between species of corals.</title>
        <authorList>
            <person name="Voolstra C.R."/>
            <person name="Li Y."/>
            <person name="Liew Y.J."/>
            <person name="Baumgarten S."/>
            <person name="Zoccola D."/>
            <person name="Flot J.-F."/>
            <person name="Tambutte S."/>
            <person name="Allemand D."/>
            <person name="Aranda M."/>
        </authorList>
    </citation>
    <scope>NUCLEOTIDE SEQUENCE [LARGE SCALE GENOMIC DNA]</scope>
</reference>
<evidence type="ECO:0000313" key="2">
    <source>
        <dbReference type="EMBL" id="PFX25197.1"/>
    </source>
</evidence>
<evidence type="ECO:0008006" key="4">
    <source>
        <dbReference type="Google" id="ProtNLM"/>
    </source>
</evidence>
<name>A0A2B4S9C9_STYPI</name>